<dbReference type="PRINTS" id="PR00344">
    <property type="entry name" value="BCTRLSENSOR"/>
</dbReference>
<dbReference type="InterPro" id="IPR036641">
    <property type="entry name" value="HPT_dom_sf"/>
</dbReference>
<evidence type="ECO:0000259" key="14">
    <source>
        <dbReference type="PROSITE" id="PS50109"/>
    </source>
</evidence>
<evidence type="ECO:0000256" key="10">
    <source>
        <dbReference type="ARBA" id="ARBA00023012"/>
    </source>
</evidence>
<evidence type="ECO:0000256" key="5">
    <source>
        <dbReference type="ARBA" id="ARBA00022553"/>
    </source>
</evidence>
<name>A0A4R1BIM9_9PROT</name>
<dbReference type="EMBL" id="SJZB01000014">
    <property type="protein sequence ID" value="TCJ17146.1"/>
    <property type="molecule type" value="Genomic_DNA"/>
</dbReference>
<keyword evidence="18" id="KW-1185">Reference proteome</keyword>
<dbReference type="CDD" id="cd00088">
    <property type="entry name" value="HPT"/>
    <property type="match status" value="1"/>
</dbReference>
<evidence type="ECO:0000313" key="17">
    <source>
        <dbReference type="EMBL" id="TCJ17146.1"/>
    </source>
</evidence>
<feature type="region of interest" description="Disordered" evidence="13">
    <location>
        <begin position="129"/>
        <end position="150"/>
    </location>
</feature>
<reference evidence="17 18" key="1">
    <citation type="submission" date="2019-03" db="EMBL/GenBank/DDBJ databases">
        <title>Genome sequence of Thiobacillaceae bacterium LSR1, a sulfur-oxidizing bacterium isolated from freshwater sediment.</title>
        <authorList>
            <person name="Li S."/>
        </authorList>
    </citation>
    <scope>NUCLEOTIDE SEQUENCE [LARGE SCALE GENOMIC DNA]</scope>
    <source>
        <strain evidence="17 18">LSR1</strain>
    </source>
</reference>
<comment type="function">
    <text evidence="11">Involved in the transmission of sensory signals from the chemoreceptors to the flagellar motors. CheA is autophosphorylated; it can transfer its phosphate group to either CheB or CheY.</text>
</comment>
<dbReference type="GO" id="GO:0005737">
    <property type="term" value="C:cytoplasm"/>
    <property type="evidence" value="ECO:0007669"/>
    <property type="project" value="InterPro"/>
</dbReference>
<dbReference type="Pfam" id="PF02895">
    <property type="entry name" value="H-kinase_dim"/>
    <property type="match status" value="1"/>
</dbReference>
<dbReference type="FunFam" id="2.30.30.40:FF:000048">
    <property type="entry name" value="Chemotaxis protein CheA, putative"/>
    <property type="match status" value="1"/>
</dbReference>
<keyword evidence="10" id="KW-0902">Two-component regulatory system</keyword>
<dbReference type="PROSITE" id="PS50109">
    <property type="entry name" value="HIS_KIN"/>
    <property type="match status" value="1"/>
</dbReference>
<evidence type="ECO:0000256" key="8">
    <source>
        <dbReference type="ARBA" id="ARBA00022777"/>
    </source>
</evidence>
<dbReference type="OrthoDB" id="9803176at2"/>
<keyword evidence="7" id="KW-0547">Nucleotide-binding</keyword>
<dbReference type="GO" id="GO:0005524">
    <property type="term" value="F:ATP binding"/>
    <property type="evidence" value="ECO:0007669"/>
    <property type="project" value="UniProtKB-KW"/>
</dbReference>
<dbReference type="RefSeq" id="WP_131445029.1">
    <property type="nucleotide sequence ID" value="NZ_SJZB01000014.1"/>
</dbReference>
<dbReference type="SMART" id="SM00073">
    <property type="entry name" value="HPT"/>
    <property type="match status" value="1"/>
</dbReference>
<evidence type="ECO:0000256" key="7">
    <source>
        <dbReference type="ARBA" id="ARBA00022741"/>
    </source>
</evidence>
<evidence type="ECO:0000259" key="15">
    <source>
        <dbReference type="PROSITE" id="PS50851"/>
    </source>
</evidence>
<keyword evidence="5 12" id="KW-0597">Phosphoprotein</keyword>
<dbReference type="Pfam" id="PF01627">
    <property type="entry name" value="Hpt"/>
    <property type="match status" value="1"/>
</dbReference>
<feature type="modified residue" description="Phosphohistidine" evidence="12">
    <location>
        <position position="48"/>
    </location>
</feature>
<feature type="domain" description="HPt" evidence="16">
    <location>
        <begin position="1"/>
        <end position="105"/>
    </location>
</feature>
<evidence type="ECO:0000256" key="6">
    <source>
        <dbReference type="ARBA" id="ARBA00022679"/>
    </source>
</evidence>
<dbReference type="SUPFAM" id="SSF55874">
    <property type="entry name" value="ATPase domain of HSP90 chaperone/DNA topoisomerase II/histidine kinase"/>
    <property type="match status" value="1"/>
</dbReference>
<dbReference type="InterPro" id="IPR003594">
    <property type="entry name" value="HATPase_dom"/>
</dbReference>
<keyword evidence="8" id="KW-0418">Kinase</keyword>
<dbReference type="Gene3D" id="1.20.120.160">
    <property type="entry name" value="HPT domain"/>
    <property type="match status" value="1"/>
</dbReference>
<dbReference type="SUPFAM" id="SSF50341">
    <property type="entry name" value="CheW-like"/>
    <property type="match status" value="1"/>
</dbReference>
<dbReference type="PROSITE" id="PS50894">
    <property type="entry name" value="HPT"/>
    <property type="match status" value="1"/>
</dbReference>
<dbReference type="Proteomes" id="UP000295443">
    <property type="component" value="Unassembled WGS sequence"/>
</dbReference>
<feature type="region of interest" description="Disordered" evidence="13">
    <location>
        <begin position="363"/>
        <end position="392"/>
    </location>
</feature>
<dbReference type="PANTHER" id="PTHR43395:SF10">
    <property type="entry name" value="CHEMOTAXIS PROTEIN CHEA"/>
    <property type="match status" value="1"/>
</dbReference>
<dbReference type="SUPFAM" id="SSF47226">
    <property type="entry name" value="Histidine-containing phosphotransfer domain, HPT domain"/>
    <property type="match status" value="1"/>
</dbReference>
<keyword evidence="4" id="KW-0145">Chemotaxis</keyword>
<dbReference type="SMART" id="SM00260">
    <property type="entry name" value="CheW"/>
    <property type="match status" value="1"/>
</dbReference>
<dbReference type="EC" id="2.7.13.3" evidence="2"/>
<dbReference type="InterPro" id="IPR005467">
    <property type="entry name" value="His_kinase_dom"/>
</dbReference>
<dbReference type="Pfam" id="PF02518">
    <property type="entry name" value="HATPase_c"/>
    <property type="match status" value="1"/>
</dbReference>
<evidence type="ECO:0000256" key="12">
    <source>
        <dbReference type="PROSITE-ProRule" id="PRU00110"/>
    </source>
</evidence>
<dbReference type="SMART" id="SM00387">
    <property type="entry name" value="HATPase_c"/>
    <property type="match status" value="1"/>
</dbReference>
<evidence type="ECO:0000259" key="16">
    <source>
        <dbReference type="PROSITE" id="PS50894"/>
    </source>
</evidence>
<dbReference type="InterPro" id="IPR004105">
    <property type="entry name" value="CheA-like_dim"/>
</dbReference>
<evidence type="ECO:0000256" key="4">
    <source>
        <dbReference type="ARBA" id="ARBA00022500"/>
    </source>
</evidence>
<dbReference type="InterPro" id="IPR004358">
    <property type="entry name" value="Sig_transdc_His_kin-like_C"/>
</dbReference>
<dbReference type="AlphaFoldDB" id="A0A4R1BIM9"/>
<dbReference type="SUPFAM" id="SSF47384">
    <property type="entry name" value="Homodimeric domain of signal transducing histidine kinase"/>
    <property type="match status" value="1"/>
</dbReference>
<dbReference type="CDD" id="cd00731">
    <property type="entry name" value="CheA_reg"/>
    <property type="match status" value="1"/>
</dbReference>
<accession>A0A4R1BIM9</accession>
<evidence type="ECO:0000256" key="2">
    <source>
        <dbReference type="ARBA" id="ARBA00012438"/>
    </source>
</evidence>
<comment type="caution">
    <text evidence="17">The sequence shown here is derived from an EMBL/GenBank/DDBJ whole genome shotgun (WGS) entry which is preliminary data.</text>
</comment>
<proteinExistence type="predicted"/>
<dbReference type="Gene3D" id="3.30.565.10">
    <property type="entry name" value="Histidine kinase-like ATPase, C-terminal domain"/>
    <property type="match status" value="1"/>
</dbReference>
<dbReference type="GO" id="GO:0006935">
    <property type="term" value="P:chemotaxis"/>
    <property type="evidence" value="ECO:0007669"/>
    <property type="project" value="UniProtKB-KW"/>
</dbReference>
<evidence type="ECO:0000256" key="13">
    <source>
        <dbReference type="SAM" id="MobiDB-lite"/>
    </source>
</evidence>
<feature type="compositionally biased region" description="Low complexity" evidence="13">
    <location>
        <begin position="131"/>
        <end position="150"/>
    </location>
</feature>
<dbReference type="InterPro" id="IPR008207">
    <property type="entry name" value="Sig_transdc_His_kin_Hpt_dom"/>
</dbReference>
<dbReference type="GO" id="GO:0000155">
    <property type="term" value="F:phosphorelay sensor kinase activity"/>
    <property type="evidence" value="ECO:0007669"/>
    <property type="project" value="InterPro"/>
</dbReference>
<dbReference type="CDD" id="cd16916">
    <property type="entry name" value="HATPase_CheA-like"/>
    <property type="match status" value="1"/>
</dbReference>
<evidence type="ECO:0000256" key="9">
    <source>
        <dbReference type="ARBA" id="ARBA00022840"/>
    </source>
</evidence>
<dbReference type="InterPro" id="IPR002545">
    <property type="entry name" value="CheW-lke_dom"/>
</dbReference>
<dbReference type="Pfam" id="PF01584">
    <property type="entry name" value="CheW"/>
    <property type="match status" value="1"/>
</dbReference>
<dbReference type="Gene3D" id="2.30.30.40">
    <property type="entry name" value="SH3 Domains"/>
    <property type="match status" value="1"/>
</dbReference>
<keyword evidence="6 17" id="KW-0808">Transferase</keyword>
<dbReference type="InterPro" id="IPR036890">
    <property type="entry name" value="HATPase_C_sf"/>
</dbReference>
<feature type="domain" description="Histidine kinase" evidence="14">
    <location>
        <begin position="435"/>
        <end position="645"/>
    </location>
</feature>
<gene>
    <name evidence="17" type="ORF">EZJ19_04135</name>
</gene>
<dbReference type="FunFam" id="3.30.565.10:FF:000016">
    <property type="entry name" value="Chemotaxis protein CheA, putative"/>
    <property type="match status" value="1"/>
</dbReference>
<dbReference type="InterPro" id="IPR037006">
    <property type="entry name" value="CheA-like_homodim_sf"/>
</dbReference>
<keyword evidence="9" id="KW-0067">ATP-binding</keyword>
<dbReference type="InterPro" id="IPR036061">
    <property type="entry name" value="CheW-like_dom_sf"/>
</dbReference>
<evidence type="ECO:0000313" key="18">
    <source>
        <dbReference type="Proteomes" id="UP000295443"/>
    </source>
</evidence>
<evidence type="ECO:0000256" key="11">
    <source>
        <dbReference type="ARBA" id="ARBA00035100"/>
    </source>
</evidence>
<dbReference type="Gene3D" id="1.10.287.560">
    <property type="entry name" value="Histidine kinase CheA-like, homodimeric domain"/>
    <property type="match status" value="1"/>
</dbReference>
<evidence type="ECO:0000256" key="3">
    <source>
        <dbReference type="ARBA" id="ARBA00021495"/>
    </source>
</evidence>
<evidence type="ECO:0000256" key="1">
    <source>
        <dbReference type="ARBA" id="ARBA00000085"/>
    </source>
</evidence>
<comment type="catalytic activity">
    <reaction evidence="1">
        <text>ATP + protein L-histidine = ADP + protein N-phospho-L-histidine.</text>
        <dbReference type="EC" id="2.7.13.3"/>
    </reaction>
</comment>
<dbReference type="InterPro" id="IPR051315">
    <property type="entry name" value="Bact_Chemotaxis_CheA"/>
</dbReference>
<feature type="domain" description="CheW-like" evidence="15">
    <location>
        <begin position="647"/>
        <end position="781"/>
    </location>
</feature>
<dbReference type="PROSITE" id="PS50851">
    <property type="entry name" value="CHEW"/>
    <property type="match status" value="1"/>
</dbReference>
<dbReference type="PANTHER" id="PTHR43395">
    <property type="entry name" value="SENSOR HISTIDINE KINASE CHEA"/>
    <property type="match status" value="1"/>
</dbReference>
<sequence>MTVDMSQFYQVFFDEAGEHLANMESLLLDLDVEAPDLEDLNAIFRAAHSIKGGSGTFGFTDMTSVTHILETLLDKLRKQELALRPEMVDAFLAAGDVLRAQLEHHQGGPEADPDSIQAVCATLESLATGGPAASPAESAPADTGTGPGAAAGPVRELAVSFDLPAEVAGDPAAVANLVDGFCETVACDVLARPSAEAPRFRAHVTTTFADAELRDLLAFYADAGTIAIEPAGAAAAIQDDSFGLFDDAPGVPVGAAEDDGFGFFDSAPGAPAQAAPPEDAGFGFFDAAPGAPAAEAADDSFGLFDDAPGKPEFSHATPVKPGDSPAAIEAEGYGLFIDAPAGMGLFPGAPGSRTAAAAAAPAASNFGRRASDQPSVEVAKGGRRETDKTVTSASAEASSIRVSVDKVDQLINLVGELVITQAMIADAAGYLDPIQAEKLISGIDLLARNTRDLQESVMSIRMLPMSMVFSRFPRVVRDLAGKLNKQVDLKTVGENTELDKSLIEKITDPLTHLIRNSLDHGLETPDRRVAAGKPAKGTITLKASHQGGNIVIEVLDDGAGLNRERILAKAREKGMNVHDGMSDGEVWQLIMAPGFSTAEVVTDVSGRGVGMDVVKKNIEGLGGRVELESSPGHGTRIAIRLPLTLAILDGMSVGVDGDVFIVPLTAIVESLQPQADDIKTMAGNSRVIHIRGEYLPIIPLTKVFGEPEPAAFDNGIIVVVESEEGKAALFVDALLGQHQVVIKSLEANYRKVPGISGATIMGDGNVALILDIAAVTRIGLDHPAKRMAA</sequence>
<organism evidence="17 18">
    <name type="scientific">Parasulfuritortus cantonensis</name>
    <dbReference type="NCBI Taxonomy" id="2528202"/>
    <lineage>
        <taxon>Bacteria</taxon>
        <taxon>Pseudomonadati</taxon>
        <taxon>Pseudomonadota</taxon>
        <taxon>Betaproteobacteria</taxon>
        <taxon>Nitrosomonadales</taxon>
        <taxon>Thiobacillaceae</taxon>
        <taxon>Parasulfuritortus</taxon>
    </lineage>
</organism>
<dbReference type="SMART" id="SM01231">
    <property type="entry name" value="H-kinase_dim"/>
    <property type="match status" value="1"/>
</dbReference>
<protein>
    <recommendedName>
        <fullName evidence="3">Chemotaxis protein CheA</fullName>
        <ecNumber evidence="2">2.7.13.3</ecNumber>
    </recommendedName>
</protein>
<dbReference type="InterPro" id="IPR036097">
    <property type="entry name" value="HisK_dim/P_sf"/>
</dbReference>